<evidence type="ECO:0000256" key="4">
    <source>
        <dbReference type="ARBA" id="ARBA00012564"/>
    </source>
</evidence>
<dbReference type="GO" id="GO:0043171">
    <property type="term" value="P:peptide catabolic process"/>
    <property type="evidence" value="ECO:0007669"/>
    <property type="project" value="TreeGrafter"/>
</dbReference>
<keyword evidence="6 17" id="KW-0031">Aminopeptidase</keyword>
<keyword evidence="18" id="KW-1185">Reference proteome</keyword>
<organism evidence="17 18">
    <name type="scientific">Nocardioides marmorisolisilvae</name>
    <dbReference type="NCBI Taxonomy" id="1542737"/>
    <lineage>
        <taxon>Bacteria</taxon>
        <taxon>Bacillati</taxon>
        <taxon>Actinomycetota</taxon>
        <taxon>Actinomycetes</taxon>
        <taxon>Propionibacteriales</taxon>
        <taxon>Nocardioidaceae</taxon>
        <taxon>Nocardioides</taxon>
    </lineage>
</organism>
<evidence type="ECO:0000256" key="2">
    <source>
        <dbReference type="ARBA" id="ARBA00001947"/>
    </source>
</evidence>
<keyword evidence="7" id="KW-0645">Protease</keyword>
<dbReference type="SUPFAM" id="SSF63737">
    <property type="entry name" value="Leukotriene A4 hydrolase N-terminal domain"/>
    <property type="match status" value="1"/>
</dbReference>
<dbReference type="GO" id="GO:0005615">
    <property type="term" value="C:extracellular space"/>
    <property type="evidence" value="ECO:0007669"/>
    <property type="project" value="TreeGrafter"/>
</dbReference>
<comment type="cofactor">
    <cofactor evidence="2">
        <name>Zn(2+)</name>
        <dbReference type="ChEBI" id="CHEBI:29105"/>
    </cofactor>
</comment>
<feature type="domain" description="Peptidase M1 membrane alanine aminopeptidase" evidence="14">
    <location>
        <begin position="221"/>
        <end position="433"/>
    </location>
</feature>
<dbReference type="Pfam" id="PF17900">
    <property type="entry name" value="Peptidase_M1_N"/>
    <property type="match status" value="1"/>
</dbReference>
<dbReference type="Gene3D" id="2.60.40.1730">
    <property type="entry name" value="tricorn interacting facor f3 domain"/>
    <property type="match status" value="1"/>
</dbReference>
<evidence type="ECO:0000256" key="9">
    <source>
        <dbReference type="ARBA" id="ARBA00022801"/>
    </source>
</evidence>
<dbReference type="InterPro" id="IPR014782">
    <property type="entry name" value="Peptidase_M1_dom"/>
</dbReference>
<dbReference type="GO" id="GO:0042277">
    <property type="term" value="F:peptide binding"/>
    <property type="evidence" value="ECO:0007669"/>
    <property type="project" value="TreeGrafter"/>
</dbReference>
<comment type="catalytic activity">
    <reaction evidence="1">
        <text>Release of an N-terminal amino acid, Xaa-|-Yaa- from a peptide, amide or arylamide. Xaa is preferably Ala, but may be most amino acids including Pro (slow action). When a terminal hydrophobic residue is followed by a prolyl residue, the two may be released as an intact Xaa-Pro dipeptide.</text>
        <dbReference type="EC" id="3.4.11.2"/>
    </reaction>
</comment>
<protein>
    <recommendedName>
        <fullName evidence="5">Aminopeptidase N</fullName>
        <ecNumber evidence="4">3.4.11.2</ecNumber>
    </recommendedName>
    <alternativeName>
        <fullName evidence="12">Alanine aminopeptidase</fullName>
    </alternativeName>
    <alternativeName>
        <fullName evidence="13">Lysyl aminopeptidase</fullName>
    </alternativeName>
</protein>
<evidence type="ECO:0000256" key="7">
    <source>
        <dbReference type="ARBA" id="ARBA00022670"/>
    </source>
</evidence>
<dbReference type="GO" id="GO:0016285">
    <property type="term" value="F:alanyl aminopeptidase activity"/>
    <property type="evidence" value="ECO:0007669"/>
    <property type="project" value="UniProtKB-EC"/>
</dbReference>
<comment type="caution">
    <text evidence="17">The sequence shown here is derived from an EMBL/GenBank/DDBJ whole genome shotgun (WGS) entry which is preliminary data.</text>
</comment>
<evidence type="ECO:0000256" key="5">
    <source>
        <dbReference type="ARBA" id="ARBA00015611"/>
    </source>
</evidence>
<dbReference type="GO" id="GO:0016020">
    <property type="term" value="C:membrane"/>
    <property type="evidence" value="ECO:0007669"/>
    <property type="project" value="TreeGrafter"/>
</dbReference>
<dbReference type="PANTHER" id="PTHR11533:SF174">
    <property type="entry name" value="PUROMYCIN-SENSITIVE AMINOPEPTIDASE-RELATED"/>
    <property type="match status" value="1"/>
</dbReference>
<evidence type="ECO:0000256" key="10">
    <source>
        <dbReference type="ARBA" id="ARBA00022833"/>
    </source>
</evidence>
<dbReference type="EMBL" id="RJSG01000002">
    <property type="protein sequence ID" value="RNL79313.1"/>
    <property type="molecule type" value="Genomic_DNA"/>
</dbReference>
<dbReference type="GO" id="GO:0006508">
    <property type="term" value="P:proteolysis"/>
    <property type="evidence" value="ECO:0007669"/>
    <property type="project" value="UniProtKB-KW"/>
</dbReference>
<name>A0A3N0DV78_9ACTN</name>
<dbReference type="GO" id="GO:0005737">
    <property type="term" value="C:cytoplasm"/>
    <property type="evidence" value="ECO:0007669"/>
    <property type="project" value="TreeGrafter"/>
</dbReference>
<reference evidence="17 18" key="1">
    <citation type="submission" date="2018-11" db="EMBL/GenBank/DDBJ databases">
        <authorList>
            <person name="Li F."/>
        </authorList>
    </citation>
    <scope>NUCLEOTIDE SEQUENCE [LARGE SCALE GENOMIC DNA]</scope>
    <source>
        <strain evidence="17 18">KIS18-7</strain>
    </source>
</reference>
<evidence type="ECO:0000256" key="6">
    <source>
        <dbReference type="ARBA" id="ARBA00022438"/>
    </source>
</evidence>
<evidence type="ECO:0000256" key="13">
    <source>
        <dbReference type="ARBA" id="ARBA00031533"/>
    </source>
</evidence>
<keyword evidence="11" id="KW-0482">Metalloprotease</keyword>
<dbReference type="AlphaFoldDB" id="A0A3N0DV78"/>
<dbReference type="InterPro" id="IPR001930">
    <property type="entry name" value="Peptidase_M1"/>
</dbReference>
<dbReference type="PANTHER" id="PTHR11533">
    <property type="entry name" value="PROTEASE M1 ZINC METALLOPROTEASE"/>
    <property type="match status" value="1"/>
</dbReference>
<evidence type="ECO:0000256" key="8">
    <source>
        <dbReference type="ARBA" id="ARBA00022723"/>
    </source>
</evidence>
<dbReference type="Pfam" id="PF11838">
    <property type="entry name" value="ERAP1_C"/>
    <property type="match status" value="1"/>
</dbReference>
<dbReference type="NCBIfam" id="TIGR02412">
    <property type="entry name" value="pepN_strep_liv"/>
    <property type="match status" value="1"/>
</dbReference>
<dbReference type="GO" id="GO:0070006">
    <property type="term" value="F:metalloaminopeptidase activity"/>
    <property type="evidence" value="ECO:0007669"/>
    <property type="project" value="TreeGrafter"/>
</dbReference>
<dbReference type="InterPro" id="IPR024571">
    <property type="entry name" value="ERAP1-like_C_dom"/>
</dbReference>
<dbReference type="InterPro" id="IPR045357">
    <property type="entry name" value="Aminopeptidase_N-like_N"/>
</dbReference>
<dbReference type="InterPro" id="IPR027268">
    <property type="entry name" value="Peptidase_M4/M1_CTD_sf"/>
</dbReference>
<dbReference type="InterPro" id="IPR050344">
    <property type="entry name" value="Peptidase_M1_aminopeptidases"/>
</dbReference>
<evidence type="ECO:0000259" key="15">
    <source>
        <dbReference type="Pfam" id="PF11838"/>
    </source>
</evidence>
<dbReference type="CDD" id="cd09602">
    <property type="entry name" value="M1_APN"/>
    <property type="match status" value="1"/>
</dbReference>
<dbReference type="GO" id="GO:0008270">
    <property type="term" value="F:zinc ion binding"/>
    <property type="evidence" value="ECO:0007669"/>
    <property type="project" value="InterPro"/>
</dbReference>
<dbReference type="InterPro" id="IPR012778">
    <property type="entry name" value="Pept_M1_aminopeptidase"/>
</dbReference>
<dbReference type="Proteomes" id="UP000277094">
    <property type="component" value="Unassembled WGS sequence"/>
</dbReference>
<keyword evidence="10" id="KW-0862">Zinc</keyword>
<feature type="domain" description="Aminopeptidase N-like N-terminal" evidence="16">
    <location>
        <begin position="86"/>
        <end position="178"/>
    </location>
</feature>
<gene>
    <name evidence="17" type="primary">pepN</name>
    <name evidence="17" type="ORF">EFL95_09955</name>
</gene>
<evidence type="ECO:0000256" key="1">
    <source>
        <dbReference type="ARBA" id="ARBA00000098"/>
    </source>
</evidence>
<keyword evidence="9 17" id="KW-0378">Hydrolase</keyword>
<dbReference type="OrthoDB" id="3885507at2"/>
<accession>A0A3N0DV78</accession>
<dbReference type="RefSeq" id="WP_123233815.1">
    <property type="nucleotide sequence ID" value="NZ_RJSG01000002.1"/>
</dbReference>
<comment type="similarity">
    <text evidence="3">Belongs to the peptidase M1 family.</text>
</comment>
<evidence type="ECO:0000256" key="3">
    <source>
        <dbReference type="ARBA" id="ARBA00010136"/>
    </source>
</evidence>
<dbReference type="Gene3D" id="1.10.390.10">
    <property type="entry name" value="Neutral Protease Domain 2"/>
    <property type="match status" value="1"/>
</dbReference>
<evidence type="ECO:0000256" key="12">
    <source>
        <dbReference type="ARBA" id="ARBA00029811"/>
    </source>
</evidence>
<keyword evidence="8" id="KW-0479">Metal-binding</keyword>
<evidence type="ECO:0000259" key="16">
    <source>
        <dbReference type="Pfam" id="PF17900"/>
    </source>
</evidence>
<proteinExistence type="inferred from homology"/>
<evidence type="ECO:0000259" key="14">
    <source>
        <dbReference type="Pfam" id="PF01433"/>
    </source>
</evidence>
<evidence type="ECO:0000256" key="11">
    <source>
        <dbReference type="ARBA" id="ARBA00023049"/>
    </source>
</evidence>
<sequence length="822" mass="90134">MRSLQRDEAVARFELITLTSYDVSLDLRGEDTFSSRTVIELTSRGGDTFLDLKAKSLESITLDGVPLPAALWSEGRFPLSLPAGEHRLEVAATMAFRNDGEGLHRAVDPSDGRAYVYQMSFMSAAPSVFACFDQPDLKAPYTLHVLAPQDWVVVANARGEQVEPGRWEFGQSQPLSTYFVTLVGGPYHRVTGQHDGIDLGFLCRSSMAAALDVDAEELFTITRQCFDEFHRVFGIRYAFDKYDQAFVPDFNAGAMENPGCVTFREGLLFTTKAPRSVRVQRATTVAHEMAHQWFGNLVTPRWWDDLWLNEAFAEYMGNRVTAEVTEFTDALVWASLVRKNWGLTADSRPSTHPVAGTGAVDADAALQDFDGISYSKGQAVLTQLARRVGDEVFFGGVRDHFEKHAFGNATMKDLFTSWERAGAGDLTPWTDAWLRTAGLDRIELDRSAGALVRTAQAADPADRGHDLGLAVWDGSAWLRSSVLVESPRTPVEIPQDAPVVLDPADEAWADLTFDDVTAAALPTLLPGVGEQLRATLWITARNAVYQGTLDPAVAVELLVAGIPGEEQDTALNTLAIWAADDGYGARGVVHEKLLPVVRDAGAARERIHRAFRERADSAPAGSEIQFAAADGAIGTGEDVDWLRGLLEGGLWPGMELDAGVRWKVLQRLTSLGGTDLDELDRALALANDAKSQVAHAWCHARIPDPEAKAWAWQRFTGEVAASNYEVEAIGTGFWQAGHEALVGPYVDRYFAELPGTTAVRAGWGLADGARFFYPITELDQDVVDRTDALIADQQLNASIRRVLVDAGDELRSRLRAVERYHR</sequence>
<feature type="domain" description="ERAP1-like C-terminal" evidence="15">
    <location>
        <begin position="523"/>
        <end position="811"/>
    </location>
</feature>
<evidence type="ECO:0000313" key="18">
    <source>
        <dbReference type="Proteomes" id="UP000277094"/>
    </source>
</evidence>
<dbReference type="Pfam" id="PF01433">
    <property type="entry name" value="Peptidase_M1"/>
    <property type="match status" value="1"/>
</dbReference>
<evidence type="ECO:0000313" key="17">
    <source>
        <dbReference type="EMBL" id="RNL79313.1"/>
    </source>
</evidence>
<dbReference type="SUPFAM" id="SSF55486">
    <property type="entry name" value="Metalloproteases ('zincins'), catalytic domain"/>
    <property type="match status" value="1"/>
</dbReference>
<dbReference type="InterPro" id="IPR042097">
    <property type="entry name" value="Aminopeptidase_N-like_N_sf"/>
</dbReference>
<dbReference type="EC" id="3.4.11.2" evidence="4"/>
<dbReference type="PRINTS" id="PR00756">
    <property type="entry name" value="ALADIPTASE"/>
</dbReference>